<organism evidence="2 3">
    <name type="scientific">Litoribrevibacter euphylliae</name>
    <dbReference type="NCBI Taxonomy" id="1834034"/>
    <lineage>
        <taxon>Bacteria</taxon>
        <taxon>Pseudomonadati</taxon>
        <taxon>Pseudomonadota</taxon>
        <taxon>Gammaproteobacteria</taxon>
        <taxon>Oceanospirillales</taxon>
        <taxon>Oceanospirillaceae</taxon>
        <taxon>Litoribrevibacter</taxon>
    </lineage>
</organism>
<name>A0ABV7HLY5_9GAMM</name>
<feature type="region of interest" description="Disordered" evidence="1">
    <location>
        <begin position="48"/>
        <end position="71"/>
    </location>
</feature>
<accession>A0ABV7HLY5</accession>
<dbReference type="RefSeq" id="WP_386723395.1">
    <property type="nucleotide sequence ID" value="NZ_JBHRSZ010000009.1"/>
</dbReference>
<reference evidence="3" key="1">
    <citation type="journal article" date="2019" name="Int. J. Syst. Evol. Microbiol.">
        <title>The Global Catalogue of Microorganisms (GCM) 10K type strain sequencing project: providing services to taxonomists for standard genome sequencing and annotation.</title>
        <authorList>
            <consortium name="The Broad Institute Genomics Platform"/>
            <consortium name="The Broad Institute Genome Sequencing Center for Infectious Disease"/>
            <person name="Wu L."/>
            <person name="Ma J."/>
        </authorList>
    </citation>
    <scope>NUCLEOTIDE SEQUENCE [LARGE SCALE GENOMIC DNA]</scope>
    <source>
        <strain evidence="3">KCTC 52438</strain>
    </source>
</reference>
<proteinExistence type="predicted"/>
<dbReference type="EMBL" id="JBHRSZ010000009">
    <property type="protein sequence ID" value="MFC3153475.1"/>
    <property type="molecule type" value="Genomic_DNA"/>
</dbReference>
<evidence type="ECO:0000313" key="2">
    <source>
        <dbReference type="EMBL" id="MFC3153475.1"/>
    </source>
</evidence>
<protein>
    <submittedName>
        <fullName evidence="2">Uncharacterized protein</fullName>
    </submittedName>
</protein>
<keyword evidence="3" id="KW-1185">Reference proteome</keyword>
<gene>
    <name evidence="2" type="ORF">ACFOEK_20710</name>
</gene>
<dbReference type="Proteomes" id="UP001595476">
    <property type="component" value="Unassembled WGS sequence"/>
</dbReference>
<evidence type="ECO:0000313" key="3">
    <source>
        <dbReference type="Proteomes" id="UP001595476"/>
    </source>
</evidence>
<sequence>MSRRHALLECEESFELSDQYRESSYNEIEYKNTQQWKQAYQDIKEALSDRENIPNKQERKALRQEKAKQRR</sequence>
<comment type="caution">
    <text evidence="2">The sequence shown here is derived from an EMBL/GenBank/DDBJ whole genome shotgun (WGS) entry which is preliminary data.</text>
</comment>
<evidence type="ECO:0000256" key="1">
    <source>
        <dbReference type="SAM" id="MobiDB-lite"/>
    </source>
</evidence>